<dbReference type="InterPro" id="IPR036179">
    <property type="entry name" value="Ig-like_dom_sf"/>
</dbReference>
<dbReference type="SMART" id="SM00409">
    <property type="entry name" value="IG"/>
    <property type="match status" value="1"/>
</dbReference>
<dbReference type="Proteomes" id="UP001162483">
    <property type="component" value="Unassembled WGS sequence"/>
</dbReference>
<dbReference type="InterPro" id="IPR003599">
    <property type="entry name" value="Ig_sub"/>
</dbReference>
<dbReference type="PANTHER" id="PTHR47633">
    <property type="entry name" value="IMMUNOGLOBULIN"/>
    <property type="match status" value="1"/>
</dbReference>
<organism evidence="2 3">
    <name type="scientific">Staurois parvus</name>
    <dbReference type="NCBI Taxonomy" id="386267"/>
    <lineage>
        <taxon>Eukaryota</taxon>
        <taxon>Metazoa</taxon>
        <taxon>Chordata</taxon>
        <taxon>Craniata</taxon>
        <taxon>Vertebrata</taxon>
        <taxon>Euteleostomi</taxon>
        <taxon>Amphibia</taxon>
        <taxon>Batrachia</taxon>
        <taxon>Anura</taxon>
        <taxon>Neobatrachia</taxon>
        <taxon>Ranoidea</taxon>
        <taxon>Ranidae</taxon>
        <taxon>Staurois</taxon>
    </lineage>
</organism>
<evidence type="ECO:0000313" key="3">
    <source>
        <dbReference type="Proteomes" id="UP001162483"/>
    </source>
</evidence>
<evidence type="ECO:0000313" key="2">
    <source>
        <dbReference type="EMBL" id="CAI9573382.1"/>
    </source>
</evidence>
<keyword evidence="3" id="KW-1185">Reference proteome</keyword>
<dbReference type="SUPFAM" id="SSF48726">
    <property type="entry name" value="Immunoglobulin"/>
    <property type="match status" value="1"/>
</dbReference>
<name>A0ABN9DPP4_9NEOB</name>
<dbReference type="EMBL" id="CATNWA010014561">
    <property type="protein sequence ID" value="CAI9573382.1"/>
    <property type="molecule type" value="Genomic_DNA"/>
</dbReference>
<dbReference type="InterPro" id="IPR013098">
    <property type="entry name" value="Ig_I-set"/>
</dbReference>
<evidence type="ECO:0000259" key="1">
    <source>
        <dbReference type="PROSITE" id="PS50835"/>
    </source>
</evidence>
<feature type="non-terminal residue" evidence="2">
    <location>
        <position position="107"/>
    </location>
</feature>
<sequence length="107" mass="12025">MPGKATMVTFKAPPLFKVVLSDQMVFEGQEVILRVHVEGEPKPMISWLKNKQQLKPGAKCHMVEEEDGIFALHISGTDKRDTGFYTCKAINEYGTKQCEAKVEVRGK</sequence>
<protein>
    <recommendedName>
        <fullName evidence="1">Ig-like domain-containing protein</fullName>
    </recommendedName>
</protein>
<dbReference type="Gene3D" id="2.60.40.10">
    <property type="entry name" value="Immunoglobulins"/>
    <property type="match status" value="1"/>
</dbReference>
<dbReference type="PROSITE" id="PS50835">
    <property type="entry name" value="IG_LIKE"/>
    <property type="match status" value="1"/>
</dbReference>
<dbReference type="Pfam" id="PF07679">
    <property type="entry name" value="I-set"/>
    <property type="match status" value="1"/>
</dbReference>
<dbReference type="InterPro" id="IPR007110">
    <property type="entry name" value="Ig-like_dom"/>
</dbReference>
<gene>
    <name evidence="2" type="ORF">SPARVUS_LOCUS7679674</name>
</gene>
<dbReference type="InterPro" id="IPR003598">
    <property type="entry name" value="Ig_sub2"/>
</dbReference>
<dbReference type="SMART" id="SM00408">
    <property type="entry name" value="IGc2"/>
    <property type="match status" value="1"/>
</dbReference>
<dbReference type="PANTHER" id="PTHR47633:SF16">
    <property type="entry name" value="CAVP-TARGET PROTEIN-LIKE"/>
    <property type="match status" value="1"/>
</dbReference>
<proteinExistence type="predicted"/>
<dbReference type="InterPro" id="IPR013783">
    <property type="entry name" value="Ig-like_fold"/>
</dbReference>
<comment type="caution">
    <text evidence="2">The sequence shown here is derived from an EMBL/GenBank/DDBJ whole genome shotgun (WGS) entry which is preliminary data.</text>
</comment>
<feature type="domain" description="Ig-like" evidence="1">
    <location>
        <begin position="13"/>
        <end position="103"/>
    </location>
</feature>
<accession>A0ABN9DPP4</accession>
<reference evidence="2" key="1">
    <citation type="submission" date="2023-05" db="EMBL/GenBank/DDBJ databases">
        <authorList>
            <person name="Stuckert A."/>
        </authorList>
    </citation>
    <scope>NUCLEOTIDE SEQUENCE</scope>
</reference>